<feature type="region of interest" description="Disordered" evidence="1">
    <location>
        <begin position="47"/>
        <end position="69"/>
    </location>
</feature>
<accession>A0AAE9BZ05</accession>
<sequence length="69" mass="7534">MLGSLLTARQVRPFQGPEPFGRYECSKVRRARGGPGLKRCYIVRTFDPGIGPDPSTLSDRVSGSGDDHD</sequence>
<evidence type="ECO:0000256" key="1">
    <source>
        <dbReference type="SAM" id="MobiDB-lite"/>
    </source>
</evidence>
<reference evidence="2" key="1">
    <citation type="submission" date="2021-05" db="EMBL/GenBank/DDBJ databases">
        <title>Diversity, taxonomy and evolution of archaeal viruses of the class Caudoviricetes.</title>
        <authorList>
            <person name="Liu Y."/>
            <person name="Demina T.A."/>
            <person name="Roux S."/>
            <person name="Aiewsakun P."/>
            <person name="Kazlauskas D."/>
            <person name="Simmonds P."/>
            <person name="Prangishvili D."/>
            <person name="Oksanen H.M."/>
            <person name="Krupovic M."/>
        </authorList>
    </citation>
    <scope>NUCLEOTIDE SEQUENCE</scope>
    <source>
        <strain evidence="2">HRTV-27/27</strain>
    </source>
</reference>
<name>A0AAE9BZ05_9CAUD</name>
<evidence type="ECO:0000313" key="3">
    <source>
        <dbReference type="Proteomes" id="UP000827260"/>
    </source>
</evidence>
<proteinExistence type="predicted"/>
<dbReference type="Proteomes" id="UP000827260">
    <property type="component" value="Segment"/>
</dbReference>
<keyword evidence="3" id="KW-1185">Reference proteome</keyword>
<evidence type="ECO:0000313" key="2">
    <source>
        <dbReference type="EMBL" id="UBF22803.1"/>
    </source>
</evidence>
<protein>
    <submittedName>
        <fullName evidence="2">Uncharacterized protein</fullName>
    </submittedName>
</protein>
<gene>
    <name evidence="2" type="ORF">HRTV-27_gp110</name>
</gene>
<dbReference type="EMBL" id="MZ334522">
    <property type="protein sequence ID" value="UBF22803.1"/>
    <property type="molecule type" value="Genomic_DNA"/>
</dbReference>
<organism evidence="2 3">
    <name type="scientific">Halorubrum tailed virus 27</name>
    <dbReference type="NCBI Taxonomy" id="2878008"/>
    <lineage>
        <taxon>Viruses</taxon>
        <taxon>Duplodnaviria</taxon>
        <taxon>Heunggongvirae</taxon>
        <taxon>Uroviricota</taxon>
        <taxon>Caudoviricetes</taxon>
        <taxon>Thumleimavirales</taxon>
        <taxon>Hafunaviridae</taxon>
        <taxon>Minorvirus</taxon>
        <taxon>Minorvirus thailandense</taxon>
        <taxon>Minorvirus HRTV27</taxon>
    </lineage>
</organism>